<feature type="transmembrane region" description="Helical" evidence="6">
    <location>
        <begin position="445"/>
        <end position="464"/>
    </location>
</feature>
<evidence type="ECO:0000256" key="3">
    <source>
        <dbReference type="ARBA" id="ARBA00022989"/>
    </source>
</evidence>
<feature type="transmembrane region" description="Helical" evidence="6">
    <location>
        <begin position="404"/>
        <end position="424"/>
    </location>
</feature>
<dbReference type="PANTHER" id="PTHR23502">
    <property type="entry name" value="MAJOR FACILITATOR SUPERFAMILY"/>
    <property type="match status" value="1"/>
</dbReference>
<feature type="transmembrane region" description="Helical" evidence="6">
    <location>
        <begin position="377"/>
        <end position="398"/>
    </location>
</feature>
<evidence type="ECO:0000256" key="5">
    <source>
        <dbReference type="SAM" id="MobiDB-lite"/>
    </source>
</evidence>
<dbReference type="InterPro" id="IPR011701">
    <property type="entry name" value="MFS"/>
</dbReference>
<dbReference type="SUPFAM" id="SSF103473">
    <property type="entry name" value="MFS general substrate transporter"/>
    <property type="match status" value="1"/>
</dbReference>
<feature type="transmembrane region" description="Helical" evidence="6">
    <location>
        <begin position="333"/>
        <end position="356"/>
    </location>
</feature>
<feature type="transmembrane region" description="Helical" evidence="6">
    <location>
        <begin position="299"/>
        <end position="321"/>
    </location>
</feature>
<name>A0A8H4B830_MUCCL</name>
<organism evidence="8 9">
    <name type="scientific">Mucor circinelloides f. lusitanicus</name>
    <name type="common">Mucor racemosus var. lusitanicus</name>
    <dbReference type="NCBI Taxonomy" id="29924"/>
    <lineage>
        <taxon>Eukaryota</taxon>
        <taxon>Fungi</taxon>
        <taxon>Fungi incertae sedis</taxon>
        <taxon>Mucoromycota</taxon>
        <taxon>Mucoromycotina</taxon>
        <taxon>Mucoromycetes</taxon>
        <taxon>Mucorales</taxon>
        <taxon>Mucorineae</taxon>
        <taxon>Mucoraceae</taxon>
        <taxon>Mucor</taxon>
    </lineage>
</organism>
<evidence type="ECO:0000256" key="4">
    <source>
        <dbReference type="ARBA" id="ARBA00023136"/>
    </source>
</evidence>
<feature type="transmembrane region" description="Helical" evidence="6">
    <location>
        <begin position="147"/>
        <end position="166"/>
    </location>
</feature>
<keyword evidence="3 6" id="KW-1133">Transmembrane helix</keyword>
<evidence type="ECO:0000256" key="6">
    <source>
        <dbReference type="SAM" id="Phobius"/>
    </source>
</evidence>
<dbReference type="Pfam" id="PF07690">
    <property type="entry name" value="MFS_1"/>
    <property type="match status" value="1"/>
</dbReference>
<dbReference type="InterPro" id="IPR036259">
    <property type="entry name" value="MFS_trans_sf"/>
</dbReference>
<reference evidence="8 9" key="1">
    <citation type="submission" date="2019-09" db="EMBL/GenBank/DDBJ databases">
        <authorList>
            <consortium name="DOE Joint Genome Institute"/>
            <person name="Mondo S.J."/>
            <person name="Navarro-Mendoza M.I."/>
            <person name="Perez-Arques C."/>
            <person name="Panchal S."/>
            <person name="Nicolas F.E."/>
            <person name="Ganguly P."/>
            <person name="Pangilinan J."/>
            <person name="Grigoriev I."/>
            <person name="Heitman J."/>
            <person name="Sanya K."/>
            <person name="Garre V."/>
        </authorList>
    </citation>
    <scope>NUCLEOTIDE SEQUENCE [LARGE SCALE GENOMIC DNA]</scope>
    <source>
        <strain evidence="8 9">MU402</strain>
    </source>
</reference>
<feature type="transmembrane region" description="Helical" evidence="6">
    <location>
        <begin position="470"/>
        <end position="490"/>
    </location>
</feature>
<evidence type="ECO:0000313" key="9">
    <source>
        <dbReference type="Proteomes" id="UP000469890"/>
    </source>
</evidence>
<feature type="compositionally biased region" description="Acidic residues" evidence="5">
    <location>
        <begin position="23"/>
        <end position="39"/>
    </location>
</feature>
<dbReference type="InterPro" id="IPR020846">
    <property type="entry name" value="MFS_dom"/>
</dbReference>
<dbReference type="PANTHER" id="PTHR23502:SF5">
    <property type="entry name" value="QUINIDINE RESISTANCE PROTEIN 3"/>
    <property type="match status" value="1"/>
</dbReference>
<comment type="caution">
    <text evidence="8">The sequence shown here is derived from an EMBL/GenBank/DDBJ whole genome shotgun (WGS) entry which is preliminary data.</text>
</comment>
<dbReference type="Proteomes" id="UP000469890">
    <property type="component" value="Unassembled WGS sequence"/>
</dbReference>
<evidence type="ECO:0000313" key="8">
    <source>
        <dbReference type="EMBL" id="KAF1796766.1"/>
    </source>
</evidence>
<evidence type="ECO:0000256" key="1">
    <source>
        <dbReference type="ARBA" id="ARBA00004141"/>
    </source>
</evidence>
<keyword evidence="2 6" id="KW-0812">Transmembrane</keyword>
<dbReference type="EMBL" id="JAAECE010000011">
    <property type="protein sequence ID" value="KAF1796766.1"/>
    <property type="molecule type" value="Genomic_DNA"/>
</dbReference>
<accession>A0A8H4B830</accession>
<protein>
    <submittedName>
        <fullName evidence="8">Major facilitator superfamily domain-containing protein</fullName>
    </submittedName>
</protein>
<dbReference type="GO" id="GO:0022857">
    <property type="term" value="F:transmembrane transporter activity"/>
    <property type="evidence" value="ECO:0007669"/>
    <property type="project" value="InterPro"/>
</dbReference>
<dbReference type="AlphaFoldDB" id="A0A8H4B830"/>
<evidence type="ECO:0000259" key="7">
    <source>
        <dbReference type="PROSITE" id="PS50850"/>
    </source>
</evidence>
<feature type="domain" description="Major facilitator superfamily (MFS) profile" evidence="7">
    <location>
        <begin position="81"/>
        <end position="495"/>
    </location>
</feature>
<dbReference type="PROSITE" id="PS50850">
    <property type="entry name" value="MFS"/>
    <property type="match status" value="1"/>
</dbReference>
<feature type="transmembrane region" description="Helical" evidence="6">
    <location>
        <begin position="235"/>
        <end position="255"/>
    </location>
</feature>
<comment type="subcellular location">
    <subcellularLocation>
        <location evidence="1">Membrane</location>
        <topology evidence="1">Multi-pass membrane protein</topology>
    </subcellularLocation>
</comment>
<dbReference type="Gene3D" id="1.20.1720.10">
    <property type="entry name" value="Multidrug resistance protein D"/>
    <property type="match status" value="1"/>
</dbReference>
<feature type="transmembrane region" description="Helical" evidence="6">
    <location>
        <begin position="172"/>
        <end position="193"/>
    </location>
</feature>
<feature type="region of interest" description="Disordered" evidence="5">
    <location>
        <begin position="1"/>
        <end position="41"/>
    </location>
</feature>
<dbReference type="CDD" id="cd17323">
    <property type="entry name" value="MFS_Tpo1_MDR_like"/>
    <property type="match status" value="1"/>
</dbReference>
<sequence length="529" mass="57707">MMKQEKARTSTSNAPEETKEVIMEEEDQTSETAMNEEEGLSSRTFNNQEKSLVKSTVSKVLGDIYSSDDPQLYSPTRKNTIVLLIALIGINGSMAQLIYMPGILQMADDLNTSLPAIDSTVSAYVVFAGIAPLFWSSMSDAYGRKPMYIYSLSIGIVASIICAFSKNVAMLIIFRAMQACGATSGQALGAGVISDLFDVTRRGKAYGAFFVGPLFGTVVGPTIGSLLCQYLGWQATFYFIAIFAGLLLIMLIVLLPETLRKSPPSTNSELYNGKERFVALKTMRNVFTPMVMMVRDPTVVLITLYNTVIYASLFFLSPSMTDTFQSVYHFETWQVGLCYLCLGIGLVISSILSGMYSDRIIKRLHKLKGPENVDPEMRLSAVRPSFFLIPVGFLIYGWTSQNAVGVYAPLIGIFVYALGQMNSLNPTNVYLVDSKPGKSASAMAINNLRSVAAAIVTIFSTSIVRAAGPGVVFSILAGISVLNCIPVLLVQRFGKQWRTSFEQKTGFLSPTNNSSAKANAVVREDDDNV</sequence>
<proteinExistence type="predicted"/>
<evidence type="ECO:0000256" key="2">
    <source>
        <dbReference type="ARBA" id="ARBA00022692"/>
    </source>
</evidence>
<dbReference type="GO" id="GO:0005886">
    <property type="term" value="C:plasma membrane"/>
    <property type="evidence" value="ECO:0007669"/>
    <property type="project" value="TreeGrafter"/>
</dbReference>
<feature type="transmembrane region" description="Helical" evidence="6">
    <location>
        <begin position="81"/>
        <end position="104"/>
    </location>
</feature>
<feature type="transmembrane region" description="Helical" evidence="6">
    <location>
        <begin position="205"/>
        <end position="223"/>
    </location>
</feature>
<feature type="transmembrane region" description="Helical" evidence="6">
    <location>
        <begin position="116"/>
        <end position="135"/>
    </location>
</feature>
<gene>
    <name evidence="8" type="ORF">FB192DRAFT_1403550</name>
</gene>
<keyword evidence="4 6" id="KW-0472">Membrane</keyword>